<name>A0A645F5W8_9ZZZZ</name>
<gene>
    <name evidence="1" type="ORF">SDC9_156952</name>
</gene>
<dbReference type="Pfam" id="PF16677">
    <property type="entry name" value="GP3_package"/>
    <property type="match status" value="1"/>
</dbReference>
<reference evidence="1" key="1">
    <citation type="submission" date="2019-08" db="EMBL/GenBank/DDBJ databases">
        <authorList>
            <person name="Kucharzyk K."/>
            <person name="Murdoch R.W."/>
            <person name="Higgins S."/>
            <person name="Loffler F."/>
        </authorList>
    </citation>
    <scope>NUCLEOTIDE SEQUENCE</scope>
</reference>
<comment type="caution">
    <text evidence="1">The sequence shown here is derived from an EMBL/GenBank/DDBJ whole genome shotgun (WGS) entry which is preliminary data.</text>
</comment>
<evidence type="ECO:0000313" key="1">
    <source>
        <dbReference type="EMBL" id="MPN09661.1"/>
    </source>
</evidence>
<accession>A0A645F5W8</accession>
<protein>
    <submittedName>
        <fullName evidence="1">Uncharacterized protein</fullName>
    </submittedName>
</protein>
<sequence length="141" mass="16337">MGRPRKITSVKQLEEAWEAYKYDCDNQLVLTHDFSAKNSEFVSKELKRSVTYTVEGFCVFIGLARSKFYETYADDKRYRDTVTRMREECELDARKKFELQVIPSQLAGLWMSNYGYTTKTDTNVTGGVPVVIHDDLPPDDE</sequence>
<dbReference type="AlphaFoldDB" id="A0A645F5W8"/>
<organism evidence="1">
    <name type="scientific">bioreactor metagenome</name>
    <dbReference type="NCBI Taxonomy" id="1076179"/>
    <lineage>
        <taxon>unclassified sequences</taxon>
        <taxon>metagenomes</taxon>
        <taxon>ecological metagenomes</taxon>
    </lineage>
</organism>
<dbReference type="EMBL" id="VSSQ01055789">
    <property type="protein sequence ID" value="MPN09661.1"/>
    <property type="molecule type" value="Genomic_DNA"/>
</dbReference>
<proteinExistence type="predicted"/>
<dbReference type="InterPro" id="IPR032066">
    <property type="entry name" value="GP3_package"/>
</dbReference>
<dbReference type="Gene3D" id="1.10.132.80">
    <property type="match status" value="1"/>
</dbReference>